<name>A0A0A9BBE4_ARUDO</name>
<dbReference type="EMBL" id="GBRH01237269">
    <property type="protein sequence ID" value="JAD60626.1"/>
    <property type="molecule type" value="Transcribed_RNA"/>
</dbReference>
<sequence>MTKIIKLTYHNCCRRDCRTLFISDSADRVDVFSSGTYIKLHHELDINVDCTTASANCK</sequence>
<dbReference type="AlphaFoldDB" id="A0A0A9BBE4"/>
<organism evidence="1">
    <name type="scientific">Arundo donax</name>
    <name type="common">Giant reed</name>
    <name type="synonym">Donax arundinaceus</name>
    <dbReference type="NCBI Taxonomy" id="35708"/>
    <lineage>
        <taxon>Eukaryota</taxon>
        <taxon>Viridiplantae</taxon>
        <taxon>Streptophyta</taxon>
        <taxon>Embryophyta</taxon>
        <taxon>Tracheophyta</taxon>
        <taxon>Spermatophyta</taxon>
        <taxon>Magnoliopsida</taxon>
        <taxon>Liliopsida</taxon>
        <taxon>Poales</taxon>
        <taxon>Poaceae</taxon>
        <taxon>PACMAD clade</taxon>
        <taxon>Arundinoideae</taxon>
        <taxon>Arundineae</taxon>
        <taxon>Arundo</taxon>
    </lineage>
</organism>
<reference evidence="1" key="1">
    <citation type="submission" date="2014-09" db="EMBL/GenBank/DDBJ databases">
        <authorList>
            <person name="Magalhaes I.L.F."/>
            <person name="Oliveira U."/>
            <person name="Santos F.R."/>
            <person name="Vidigal T.H.D.A."/>
            <person name="Brescovit A.D."/>
            <person name="Santos A.J."/>
        </authorList>
    </citation>
    <scope>NUCLEOTIDE SEQUENCE</scope>
    <source>
        <tissue evidence="1">Shoot tissue taken approximately 20 cm above the soil surface</tissue>
    </source>
</reference>
<accession>A0A0A9BBE4</accession>
<reference evidence="1" key="2">
    <citation type="journal article" date="2015" name="Data Brief">
        <title>Shoot transcriptome of the giant reed, Arundo donax.</title>
        <authorList>
            <person name="Barrero R.A."/>
            <person name="Guerrero F.D."/>
            <person name="Moolhuijzen P."/>
            <person name="Goolsby J.A."/>
            <person name="Tidwell J."/>
            <person name="Bellgard S.E."/>
            <person name="Bellgard M.I."/>
        </authorList>
    </citation>
    <scope>NUCLEOTIDE SEQUENCE</scope>
    <source>
        <tissue evidence="1">Shoot tissue taken approximately 20 cm above the soil surface</tissue>
    </source>
</reference>
<proteinExistence type="predicted"/>
<evidence type="ECO:0000313" key="1">
    <source>
        <dbReference type="EMBL" id="JAD60626.1"/>
    </source>
</evidence>
<protein>
    <submittedName>
        <fullName evidence="1">Uncharacterized protein</fullName>
    </submittedName>
</protein>